<sequence>MGMYKRRKIAIGNLKRLVKDPAKVLFIHYSASKTFDDDYGNISPIITSIVIKSLDGAIDTQFAIHFEADKADITIDQIHDSYRDLELRILKAFNNFARRHQDYIWVHWNMKNIHFGFEAIKHRYEKIFEDSADYFEIPSNQKKDLQVIIEGMYGDHFVNGPDQLRSLLECNSNNTTDPNYLRAEDEAKQFENKNFEVVIKSIDTKVEFLKKATQRLCDKKLVIVNKNYYAIFIDVVNHPLFTFSGWAIGLIGLILAMVTLS</sequence>
<evidence type="ECO:0000313" key="3">
    <source>
        <dbReference type="Proteomes" id="UP000244193"/>
    </source>
</evidence>
<dbReference type="RefSeq" id="WP_108371066.1">
    <property type="nucleotide sequence ID" value="NZ_CP028811.1"/>
</dbReference>
<name>A0A2S0RGS6_9FLAO</name>
<evidence type="ECO:0000256" key="1">
    <source>
        <dbReference type="SAM" id="Phobius"/>
    </source>
</evidence>
<keyword evidence="1" id="KW-0812">Transmembrane</keyword>
<keyword evidence="1" id="KW-1133">Transmembrane helix</keyword>
<reference evidence="2 3" key="1">
    <citation type="submission" date="2018-04" db="EMBL/GenBank/DDBJ databases">
        <title>Genome sequencing of Flavobacterium sp. HYN0048.</title>
        <authorList>
            <person name="Yi H."/>
            <person name="Baek C."/>
        </authorList>
    </citation>
    <scope>NUCLEOTIDE SEQUENCE [LARGE SCALE GENOMIC DNA]</scope>
    <source>
        <strain evidence="2 3">HYN0048</strain>
    </source>
</reference>
<dbReference type="Proteomes" id="UP000244193">
    <property type="component" value="Chromosome"/>
</dbReference>
<keyword evidence="1" id="KW-0472">Membrane</keyword>
<dbReference type="EMBL" id="CP028811">
    <property type="protein sequence ID" value="AWA30311.1"/>
    <property type="molecule type" value="Genomic_DNA"/>
</dbReference>
<dbReference type="KEGG" id="fmg:HYN48_09560"/>
<keyword evidence="3" id="KW-1185">Reference proteome</keyword>
<organism evidence="2 3">
    <name type="scientific">Flavobacterium magnum</name>
    <dbReference type="NCBI Taxonomy" id="2162713"/>
    <lineage>
        <taxon>Bacteria</taxon>
        <taxon>Pseudomonadati</taxon>
        <taxon>Bacteroidota</taxon>
        <taxon>Flavobacteriia</taxon>
        <taxon>Flavobacteriales</taxon>
        <taxon>Flavobacteriaceae</taxon>
        <taxon>Flavobacterium</taxon>
    </lineage>
</organism>
<gene>
    <name evidence="2" type="ORF">HYN48_09560</name>
</gene>
<feature type="transmembrane region" description="Helical" evidence="1">
    <location>
        <begin position="240"/>
        <end position="260"/>
    </location>
</feature>
<accession>A0A2S0RGS6</accession>
<protein>
    <submittedName>
        <fullName evidence="2">Uncharacterized protein</fullName>
    </submittedName>
</protein>
<proteinExistence type="predicted"/>
<dbReference type="AlphaFoldDB" id="A0A2S0RGS6"/>
<dbReference type="OrthoDB" id="7889003at2"/>
<evidence type="ECO:0000313" key="2">
    <source>
        <dbReference type="EMBL" id="AWA30311.1"/>
    </source>
</evidence>